<dbReference type="GO" id="GO:1990281">
    <property type="term" value="C:efflux pump complex"/>
    <property type="evidence" value="ECO:0007669"/>
    <property type="project" value="TreeGrafter"/>
</dbReference>
<reference evidence="4 5" key="1">
    <citation type="journal article" date="2011" name="Int. J. Syst. Evol. Microbiol.">
        <title>Description of Undibacterium oligocarboniphilum sp. nov., isolated from purified water, and Undibacterium pigrum strain CCUG 49012 as the type strain of Undibacterium parvum sp. nov., and emended descriptions of the genus Undibacterium and the species Undibacterium pigrum.</title>
        <authorList>
            <person name="Eder W."/>
            <person name="Wanner G."/>
            <person name="Ludwig W."/>
            <person name="Busse H.J."/>
            <person name="Ziemke-Kageler F."/>
            <person name="Lang E."/>
        </authorList>
    </citation>
    <scope>NUCLEOTIDE SEQUENCE [LARGE SCALE GENOMIC DNA]</scope>
    <source>
        <strain evidence="4 5">DSM 23061</strain>
    </source>
</reference>
<evidence type="ECO:0000256" key="1">
    <source>
        <dbReference type="ARBA" id="ARBA00009477"/>
    </source>
</evidence>
<accession>A0A3S9HHQ8</accession>
<dbReference type="Gene3D" id="2.40.30.170">
    <property type="match status" value="1"/>
</dbReference>
<dbReference type="NCBIfam" id="TIGR01730">
    <property type="entry name" value="RND_mfp"/>
    <property type="match status" value="1"/>
</dbReference>
<dbReference type="EMBL" id="CP034464">
    <property type="protein sequence ID" value="AZP11624.1"/>
    <property type="molecule type" value="Genomic_DNA"/>
</dbReference>
<evidence type="ECO:0000313" key="4">
    <source>
        <dbReference type="EMBL" id="AZP11624.1"/>
    </source>
</evidence>
<organism evidence="4 5">
    <name type="scientific">Undibacterium parvum</name>
    <dbReference type="NCBI Taxonomy" id="401471"/>
    <lineage>
        <taxon>Bacteria</taxon>
        <taxon>Pseudomonadati</taxon>
        <taxon>Pseudomonadota</taxon>
        <taxon>Betaproteobacteria</taxon>
        <taxon>Burkholderiales</taxon>
        <taxon>Oxalobacteraceae</taxon>
        <taxon>Undibacterium</taxon>
    </lineage>
</organism>
<evidence type="ECO:0000256" key="2">
    <source>
        <dbReference type="SAM" id="MobiDB-lite"/>
    </source>
</evidence>
<dbReference type="Gene3D" id="1.10.287.470">
    <property type="entry name" value="Helix hairpin bin"/>
    <property type="match status" value="1"/>
</dbReference>
<feature type="domain" description="YknX-like C-terminal permuted SH3-like" evidence="3">
    <location>
        <begin position="297"/>
        <end position="365"/>
    </location>
</feature>
<feature type="region of interest" description="Disordered" evidence="2">
    <location>
        <begin position="369"/>
        <end position="391"/>
    </location>
</feature>
<dbReference type="InterPro" id="IPR058637">
    <property type="entry name" value="YknX-like_C"/>
</dbReference>
<evidence type="ECO:0000313" key="5">
    <source>
        <dbReference type="Proteomes" id="UP000275663"/>
    </source>
</evidence>
<evidence type="ECO:0000259" key="3">
    <source>
        <dbReference type="Pfam" id="PF25989"/>
    </source>
</evidence>
<sequence length="391" mass="41270">MKAVFDKRIIWGLLATLPLIGVLLFSSKKAETADAAQAQAGNAALTVTVSVPLSSSWNTSLTASGGVAAWQEAIIGSELNGVRLQELLVQVGDQVKRGQLLATFSNEILSTEQAQQSAALAEAEAIFAEANSNARRAMQLKESGSLSDQQINQYATARNTAAARVSAAKASLQAATVRLQHARILAPDDGIISARSATVGAVPQYGQELFRLIRQSKLEWRPELSADESMRLNAGQAVSVFNGDAEPIKGKLRILAPTLDPHTRKALAYVDLEPAANSKLRPGMFVKGEFFMGESMALSVPSSAVLMRDGYASVFVLENANKVKQVRVSTGRIQQGRIEITKGLSTSAKVVDSGAGFLGDGDTVKLVSAQTSTSQNSGKEKSGSIKAASGK</sequence>
<dbReference type="RefSeq" id="WP_126127009.1">
    <property type="nucleotide sequence ID" value="NZ_CP034464.1"/>
</dbReference>
<gene>
    <name evidence="4" type="ORF">EJN92_06195</name>
</gene>
<dbReference type="SUPFAM" id="SSF111369">
    <property type="entry name" value="HlyD-like secretion proteins"/>
    <property type="match status" value="1"/>
</dbReference>
<dbReference type="OrthoDB" id="10524at2"/>
<dbReference type="GO" id="GO:0015562">
    <property type="term" value="F:efflux transmembrane transporter activity"/>
    <property type="evidence" value="ECO:0007669"/>
    <property type="project" value="TreeGrafter"/>
</dbReference>
<dbReference type="PANTHER" id="PTHR30469:SF15">
    <property type="entry name" value="HLYD FAMILY OF SECRETION PROTEINS"/>
    <property type="match status" value="1"/>
</dbReference>
<dbReference type="PANTHER" id="PTHR30469">
    <property type="entry name" value="MULTIDRUG RESISTANCE PROTEIN MDTA"/>
    <property type="match status" value="1"/>
</dbReference>
<protein>
    <submittedName>
        <fullName evidence="4">Efflux RND transporter periplasmic adaptor subunit</fullName>
    </submittedName>
</protein>
<dbReference type="Proteomes" id="UP000275663">
    <property type="component" value="Chromosome"/>
</dbReference>
<dbReference type="Gene3D" id="2.40.50.100">
    <property type="match status" value="1"/>
</dbReference>
<dbReference type="KEGG" id="upv:EJN92_06195"/>
<dbReference type="Pfam" id="PF25989">
    <property type="entry name" value="YknX_C"/>
    <property type="match status" value="1"/>
</dbReference>
<dbReference type="Gene3D" id="2.40.420.20">
    <property type="match status" value="1"/>
</dbReference>
<dbReference type="AlphaFoldDB" id="A0A3S9HHQ8"/>
<name>A0A3S9HHQ8_9BURK</name>
<dbReference type="InterPro" id="IPR006143">
    <property type="entry name" value="RND_pump_MFP"/>
</dbReference>
<proteinExistence type="inferred from homology"/>
<comment type="similarity">
    <text evidence="1">Belongs to the membrane fusion protein (MFP) (TC 8.A.1) family.</text>
</comment>
<keyword evidence="5" id="KW-1185">Reference proteome</keyword>